<feature type="domain" description="RapZ C-terminal" evidence="6">
    <location>
        <begin position="171"/>
        <end position="288"/>
    </location>
</feature>
<evidence type="ECO:0000256" key="2">
    <source>
        <dbReference type="ARBA" id="ARBA00022840"/>
    </source>
</evidence>
<protein>
    <submittedName>
        <fullName evidence="7">RNase adapter RapZ</fullName>
    </submittedName>
</protein>
<dbReference type="InterPro" id="IPR053930">
    <property type="entry name" value="RapZ-like_N"/>
</dbReference>
<keyword evidence="1 4" id="KW-0547">Nucleotide-binding</keyword>
<dbReference type="PANTHER" id="PTHR30448:SF0">
    <property type="entry name" value="RNASE ADAPTER PROTEIN RAPZ"/>
    <property type="match status" value="1"/>
</dbReference>
<dbReference type="SUPFAM" id="SSF52540">
    <property type="entry name" value="P-loop containing nucleoside triphosphate hydrolases"/>
    <property type="match status" value="1"/>
</dbReference>
<feature type="binding site" evidence="4">
    <location>
        <begin position="11"/>
        <end position="18"/>
    </location>
    <ligand>
        <name>ATP</name>
        <dbReference type="ChEBI" id="CHEBI:30616"/>
    </ligand>
</feature>
<dbReference type="NCBIfam" id="NF003828">
    <property type="entry name" value="PRK05416.1"/>
    <property type="match status" value="1"/>
</dbReference>
<evidence type="ECO:0000313" key="8">
    <source>
        <dbReference type="Proteomes" id="UP000515800"/>
    </source>
</evidence>
<dbReference type="Pfam" id="PF03668">
    <property type="entry name" value="RapZ-like_N"/>
    <property type="match status" value="1"/>
</dbReference>
<dbReference type="KEGG" id="wdi:H9L19_04625"/>
<dbReference type="Proteomes" id="UP000515800">
    <property type="component" value="Chromosome"/>
</dbReference>
<dbReference type="InterPro" id="IPR053931">
    <property type="entry name" value="RapZ_C"/>
</dbReference>
<dbReference type="Gene3D" id="3.40.50.300">
    <property type="entry name" value="P-loop containing nucleotide triphosphate hydrolases"/>
    <property type="match status" value="1"/>
</dbReference>
<dbReference type="InterPro" id="IPR027417">
    <property type="entry name" value="P-loop_NTPase"/>
</dbReference>
<evidence type="ECO:0000256" key="4">
    <source>
        <dbReference type="HAMAP-Rule" id="MF_00636"/>
    </source>
</evidence>
<evidence type="ECO:0000313" key="7">
    <source>
        <dbReference type="EMBL" id="QNN74710.1"/>
    </source>
</evidence>
<gene>
    <name evidence="7" type="primary">rapZ</name>
    <name evidence="7" type="ORF">H9L19_04625</name>
</gene>
<dbReference type="HAMAP" id="MF_00636">
    <property type="entry name" value="RapZ_like"/>
    <property type="match status" value="1"/>
</dbReference>
<dbReference type="PIRSF" id="PIRSF005052">
    <property type="entry name" value="P-loopkin"/>
    <property type="match status" value="1"/>
</dbReference>
<dbReference type="AlphaFoldDB" id="A0A7G9T3N5"/>
<accession>A0A7G9T3N5</accession>
<evidence type="ECO:0000259" key="5">
    <source>
        <dbReference type="Pfam" id="PF03668"/>
    </source>
</evidence>
<dbReference type="InterPro" id="IPR005337">
    <property type="entry name" value="RapZ-like"/>
</dbReference>
<evidence type="ECO:0000259" key="6">
    <source>
        <dbReference type="Pfam" id="PF22740"/>
    </source>
</evidence>
<evidence type="ECO:0000256" key="1">
    <source>
        <dbReference type="ARBA" id="ARBA00022741"/>
    </source>
</evidence>
<dbReference type="GO" id="GO:0005524">
    <property type="term" value="F:ATP binding"/>
    <property type="evidence" value="ECO:0007669"/>
    <property type="project" value="UniProtKB-UniRule"/>
</dbReference>
<feature type="domain" description="RapZ-like N-terminal" evidence="5">
    <location>
        <begin position="5"/>
        <end position="161"/>
    </location>
</feature>
<proteinExistence type="inferred from homology"/>
<feature type="binding site" evidence="4">
    <location>
        <begin position="61"/>
        <end position="64"/>
    </location>
    <ligand>
        <name>GTP</name>
        <dbReference type="ChEBI" id="CHEBI:37565"/>
    </ligand>
</feature>
<dbReference type="PANTHER" id="PTHR30448">
    <property type="entry name" value="RNASE ADAPTER PROTEIN RAPZ"/>
    <property type="match status" value="1"/>
</dbReference>
<keyword evidence="2 4" id="KW-0067">ATP-binding</keyword>
<dbReference type="EMBL" id="CP060724">
    <property type="protein sequence ID" value="QNN74710.1"/>
    <property type="molecule type" value="Genomic_DNA"/>
</dbReference>
<sequence>MNKPELVIITGMSGAGKTVAMRSFEDLAYFTTDNLPAKMLPEYWQMLLTTKNVAKAAVVIDLRAEEFFSDLVQVVKAMMDENRQQQYNLRVIFLDATDEELVARYKETRRHHPLTQGAGTLIDIDNERRLLAEIKTLATEVIQTSTFGPRELRQYIVKHYGDSIAHSNLFQVQILSFGFKYGAPMDADLVIDVRFLSNPYYDPTLRDLTGIDAPVADYIWQSEGAELFYQKELDILQWALPRYRDEGRSTLTIAFGCTGGQHRSVAFAHRLTQDLSTFGPVSEYHRDMNRRKDNGVRV</sequence>
<evidence type="ECO:0000256" key="3">
    <source>
        <dbReference type="ARBA" id="ARBA00023134"/>
    </source>
</evidence>
<dbReference type="Pfam" id="PF22740">
    <property type="entry name" value="PapZ_C"/>
    <property type="match status" value="1"/>
</dbReference>
<organism evidence="7 8">
    <name type="scientific">Weissella diestrammenae</name>
    <dbReference type="NCBI Taxonomy" id="1162633"/>
    <lineage>
        <taxon>Bacteria</taxon>
        <taxon>Bacillati</taxon>
        <taxon>Bacillota</taxon>
        <taxon>Bacilli</taxon>
        <taxon>Lactobacillales</taxon>
        <taxon>Lactobacillaceae</taxon>
        <taxon>Weissella</taxon>
    </lineage>
</organism>
<name>A0A7G9T3N5_9LACO</name>
<keyword evidence="8" id="KW-1185">Reference proteome</keyword>
<dbReference type="GO" id="GO:0005525">
    <property type="term" value="F:GTP binding"/>
    <property type="evidence" value="ECO:0007669"/>
    <property type="project" value="UniProtKB-UniRule"/>
</dbReference>
<reference evidence="7 8" key="1">
    <citation type="submission" date="2020-08" db="EMBL/GenBank/DDBJ databases">
        <title>Genome sequence of Weissella diestrammenae KACC 16890T.</title>
        <authorList>
            <person name="Hyun D.-W."/>
            <person name="Bae J.-W."/>
        </authorList>
    </citation>
    <scope>NUCLEOTIDE SEQUENCE [LARGE SCALE GENOMIC DNA]</scope>
    <source>
        <strain evidence="7 8">KACC 16890</strain>
    </source>
</reference>
<keyword evidence="3 4" id="KW-0342">GTP-binding</keyword>
<dbReference type="RefSeq" id="WP_187528545.1">
    <property type="nucleotide sequence ID" value="NZ_CP060724.1"/>
</dbReference>